<gene>
    <name evidence="1" type="ORF">KS419_03785</name>
</gene>
<dbReference type="RefSeq" id="WP_217064754.1">
    <property type="nucleotide sequence ID" value="NZ_JAHQCS010000053.1"/>
</dbReference>
<keyword evidence="2" id="KW-1185">Reference proteome</keyword>
<evidence type="ECO:0000313" key="1">
    <source>
        <dbReference type="EMBL" id="MBU9710862.1"/>
    </source>
</evidence>
<dbReference type="EMBL" id="JAHQCS010000053">
    <property type="protein sequence ID" value="MBU9710862.1"/>
    <property type="molecule type" value="Genomic_DNA"/>
</dbReference>
<evidence type="ECO:0000313" key="2">
    <source>
        <dbReference type="Proteomes" id="UP000784880"/>
    </source>
</evidence>
<dbReference type="Proteomes" id="UP000784880">
    <property type="component" value="Unassembled WGS sequence"/>
</dbReference>
<comment type="caution">
    <text evidence="1">The sequence shown here is derived from an EMBL/GenBank/DDBJ whole genome shotgun (WGS) entry which is preliminary data.</text>
</comment>
<dbReference type="InterPro" id="IPR014934">
    <property type="entry name" value="DUF1806"/>
</dbReference>
<proteinExistence type="predicted"/>
<protein>
    <submittedName>
        <fullName evidence="1">YojF family protein</fullName>
    </submittedName>
</protein>
<reference evidence="1 2" key="1">
    <citation type="submission" date="2021-06" db="EMBL/GenBank/DDBJ databases">
        <title>Bacillus sp. RD4P76, an endophyte from a halophyte.</title>
        <authorList>
            <person name="Sun J.-Q."/>
        </authorList>
    </citation>
    <scope>NUCLEOTIDE SEQUENCE [LARGE SCALE GENOMIC DNA]</scope>
    <source>
        <strain evidence="1 2">CGMCC 1.15917</strain>
    </source>
</reference>
<organism evidence="1 2">
    <name type="scientific">Evansella tamaricis</name>
    <dbReference type="NCBI Taxonomy" id="2069301"/>
    <lineage>
        <taxon>Bacteria</taxon>
        <taxon>Bacillati</taxon>
        <taxon>Bacillota</taxon>
        <taxon>Bacilli</taxon>
        <taxon>Bacillales</taxon>
        <taxon>Bacillaceae</taxon>
        <taxon>Evansella</taxon>
    </lineage>
</organism>
<dbReference type="Pfam" id="PF08830">
    <property type="entry name" value="DUF1806"/>
    <property type="match status" value="1"/>
</dbReference>
<name>A0ABS6JAZ8_9BACI</name>
<sequence>MKPIDPQMAQKTLSDLKGKQLYVHLETTNGAYASHRNQSFLSAGTFIRNVQLTFLNGTIKGHGPYRIGMETELGYVYAEGLTDWKINKKGQVLFAGHDKDGKLAIAFQLSETPFPK</sequence>
<accession>A0ABS6JAZ8</accession>